<organism evidence="3 4">
    <name type="scientific">Franzmannia pantelleriensis</name>
    <dbReference type="NCBI Taxonomy" id="48727"/>
    <lineage>
        <taxon>Bacteria</taxon>
        <taxon>Pseudomonadati</taxon>
        <taxon>Pseudomonadota</taxon>
        <taxon>Gammaproteobacteria</taxon>
        <taxon>Oceanospirillales</taxon>
        <taxon>Halomonadaceae</taxon>
        <taxon>Franzmannia</taxon>
    </lineage>
</organism>
<dbReference type="OrthoDB" id="9800503at2"/>
<sequence>MESVNIHEAKTRLSQLVARAAEGEGFIIAKAGKPMARVMAIDSPALGQQKRLGFLVGQFSVPSDFDRMGQDEVADMFGG</sequence>
<accession>A0A1G9GYQ1</accession>
<dbReference type="RefSeq" id="WP_089657147.1">
    <property type="nucleotide sequence ID" value="NZ_FNGH01000002.1"/>
</dbReference>
<dbReference type="InterPro" id="IPR006442">
    <property type="entry name" value="Antitoxin_Phd/YefM"/>
</dbReference>
<evidence type="ECO:0000256" key="1">
    <source>
        <dbReference type="ARBA" id="ARBA00009981"/>
    </source>
</evidence>
<keyword evidence="4" id="KW-1185">Reference proteome</keyword>
<comment type="function">
    <text evidence="2">Antitoxin component of a type II toxin-antitoxin (TA) system.</text>
</comment>
<dbReference type="AlphaFoldDB" id="A0A1G9GYQ1"/>
<dbReference type="NCBIfam" id="TIGR01552">
    <property type="entry name" value="phd_fam"/>
    <property type="match status" value="1"/>
</dbReference>
<dbReference type="Proteomes" id="UP000199107">
    <property type="component" value="Unassembled WGS sequence"/>
</dbReference>
<evidence type="ECO:0000313" key="3">
    <source>
        <dbReference type="EMBL" id="SDL05781.1"/>
    </source>
</evidence>
<dbReference type="STRING" id="48727.SAMN05192555_102295"/>
<dbReference type="Pfam" id="PF02604">
    <property type="entry name" value="PhdYeFM_antitox"/>
    <property type="match status" value="1"/>
</dbReference>
<protein>
    <recommendedName>
        <fullName evidence="2">Antitoxin</fullName>
    </recommendedName>
</protein>
<evidence type="ECO:0000256" key="2">
    <source>
        <dbReference type="RuleBase" id="RU362080"/>
    </source>
</evidence>
<reference evidence="4" key="1">
    <citation type="submission" date="2016-10" db="EMBL/GenBank/DDBJ databases">
        <authorList>
            <person name="Varghese N."/>
            <person name="Submissions S."/>
        </authorList>
    </citation>
    <scope>NUCLEOTIDE SEQUENCE [LARGE SCALE GENOMIC DNA]</scope>
    <source>
        <strain evidence="4">AAP</strain>
    </source>
</reference>
<name>A0A1G9GYQ1_9GAMM</name>
<dbReference type="SUPFAM" id="SSF143120">
    <property type="entry name" value="YefM-like"/>
    <property type="match status" value="1"/>
</dbReference>
<dbReference type="InterPro" id="IPR036165">
    <property type="entry name" value="YefM-like_sf"/>
</dbReference>
<comment type="similarity">
    <text evidence="1 2">Belongs to the phD/YefM antitoxin family.</text>
</comment>
<proteinExistence type="inferred from homology"/>
<evidence type="ECO:0000313" key="4">
    <source>
        <dbReference type="Proteomes" id="UP000199107"/>
    </source>
</evidence>
<gene>
    <name evidence="3" type="ORF">SAMN05192555_102295</name>
</gene>
<dbReference type="Gene3D" id="3.40.1620.10">
    <property type="entry name" value="YefM-like domain"/>
    <property type="match status" value="1"/>
</dbReference>
<dbReference type="EMBL" id="FNGH01000002">
    <property type="protein sequence ID" value="SDL05781.1"/>
    <property type="molecule type" value="Genomic_DNA"/>
</dbReference>